<sequence>MGNLWTKTRSRSSYARYGRGEKESDAIVPFEAEHHTVVSLELEMLFPALLLLFLLQLGDATFEGKRYNREEDTLHVHLKVDAIFETATHAYFRFRQKNEQTKAIFQDNLASFMFYIPADFDNTSMAVVADFDNTSMAAWDDFEDVERACFSNMTSQADYNKCLTQPNMAIVDQVCLKCTSWTLDKIEVTFAVVRFDEREITGHSLFLPTNTELEGVRRYAIDASKNGERHAAELFSFW</sequence>
<proteinExistence type="predicted"/>
<organism evidence="1 2">
    <name type="scientific">Steinernema glaseri</name>
    <dbReference type="NCBI Taxonomy" id="37863"/>
    <lineage>
        <taxon>Eukaryota</taxon>
        <taxon>Metazoa</taxon>
        <taxon>Ecdysozoa</taxon>
        <taxon>Nematoda</taxon>
        <taxon>Chromadorea</taxon>
        <taxon>Rhabditida</taxon>
        <taxon>Tylenchina</taxon>
        <taxon>Panagrolaimomorpha</taxon>
        <taxon>Strongyloidoidea</taxon>
        <taxon>Steinernematidae</taxon>
        <taxon>Steinernema</taxon>
    </lineage>
</organism>
<name>A0A1I7Y8I0_9BILA</name>
<accession>A0A1I7Y8I0</accession>
<dbReference type="Proteomes" id="UP000095287">
    <property type="component" value="Unplaced"/>
</dbReference>
<protein>
    <submittedName>
        <fullName evidence="2">Secreted protein</fullName>
    </submittedName>
</protein>
<evidence type="ECO:0000313" key="1">
    <source>
        <dbReference type="Proteomes" id="UP000095287"/>
    </source>
</evidence>
<evidence type="ECO:0000313" key="2">
    <source>
        <dbReference type="WBParaSite" id="L893_g13745.t1"/>
    </source>
</evidence>
<dbReference type="AlphaFoldDB" id="A0A1I7Y8I0"/>
<reference evidence="2" key="1">
    <citation type="submission" date="2016-11" db="UniProtKB">
        <authorList>
            <consortium name="WormBaseParasite"/>
        </authorList>
    </citation>
    <scope>IDENTIFICATION</scope>
</reference>
<keyword evidence="1" id="KW-1185">Reference proteome</keyword>
<dbReference type="WBParaSite" id="L893_g13745.t1">
    <property type="protein sequence ID" value="L893_g13745.t1"/>
    <property type="gene ID" value="L893_g13745"/>
</dbReference>